<dbReference type="CDD" id="cd16027">
    <property type="entry name" value="SGSH"/>
    <property type="match status" value="1"/>
</dbReference>
<accession>A0A5C5YJA6</accession>
<evidence type="ECO:0000256" key="3">
    <source>
        <dbReference type="ARBA" id="ARBA00022801"/>
    </source>
</evidence>
<feature type="region of interest" description="Disordered" evidence="5">
    <location>
        <begin position="491"/>
        <end position="516"/>
    </location>
</feature>
<dbReference type="OrthoDB" id="9762324at2"/>
<organism evidence="8 9">
    <name type="scientific">Allorhodopirellula solitaria</name>
    <dbReference type="NCBI Taxonomy" id="2527987"/>
    <lineage>
        <taxon>Bacteria</taxon>
        <taxon>Pseudomonadati</taxon>
        <taxon>Planctomycetota</taxon>
        <taxon>Planctomycetia</taxon>
        <taxon>Pirellulales</taxon>
        <taxon>Pirellulaceae</taxon>
        <taxon>Allorhodopirellula</taxon>
    </lineage>
</organism>
<comment type="similarity">
    <text evidence="1">Belongs to the sulfatase family.</text>
</comment>
<keyword evidence="4" id="KW-0106">Calcium</keyword>
<evidence type="ECO:0000313" key="9">
    <source>
        <dbReference type="Proteomes" id="UP000318053"/>
    </source>
</evidence>
<dbReference type="GO" id="GO:0046872">
    <property type="term" value="F:metal ion binding"/>
    <property type="evidence" value="ECO:0007669"/>
    <property type="project" value="UniProtKB-KW"/>
</dbReference>
<dbReference type="PROSITE" id="PS00523">
    <property type="entry name" value="SULFATASE_1"/>
    <property type="match status" value="1"/>
</dbReference>
<dbReference type="InterPro" id="IPR024607">
    <property type="entry name" value="Sulfatase_CS"/>
</dbReference>
<feature type="compositionally biased region" description="Basic and acidic residues" evidence="5">
    <location>
        <begin position="398"/>
        <end position="413"/>
    </location>
</feature>
<reference evidence="8 9" key="1">
    <citation type="submission" date="2019-02" db="EMBL/GenBank/DDBJ databases">
        <title>Deep-cultivation of Planctomycetes and their phenomic and genomic characterization uncovers novel biology.</title>
        <authorList>
            <person name="Wiegand S."/>
            <person name="Jogler M."/>
            <person name="Boedeker C."/>
            <person name="Pinto D."/>
            <person name="Vollmers J."/>
            <person name="Rivas-Marin E."/>
            <person name="Kohn T."/>
            <person name="Peeters S.H."/>
            <person name="Heuer A."/>
            <person name="Rast P."/>
            <person name="Oberbeckmann S."/>
            <person name="Bunk B."/>
            <person name="Jeske O."/>
            <person name="Meyerdierks A."/>
            <person name="Storesund J.E."/>
            <person name="Kallscheuer N."/>
            <person name="Luecker S."/>
            <person name="Lage O.M."/>
            <person name="Pohl T."/>
            <person name="Merkel B.J."/>
            <person name="Hornburger P."/>
            <person name="Mueller R.-W."/>
            <person name="Bruemmer F."/>
            <person name="Labrenz M."/>
            <person name="Spormann A.M."/>
            <person name="Op Den Camp H."/>
            <person name="Overmann J."/>
            <person name="Amann R."/>
            <person name="Jetten M.S.M."/>
            <person name="Mascher T."/>
            <person name="Medema M.H."/>
            <person name="Devos D.P."/>
            <person name="Kaster A.-K."/>
            <person name="Ovreas L."/>
            <person name="Rohde M."/>
            <person name="Galperin M.Y."/>
            <person name="Jogler C."/>
        </authorList>
    </citation>
    <scope>NUCLEOTIDE SEQUENCE [LARGE SCALE GENOMIC DNA]</scope>
    <source>
        <strain evidence="8 9">CA85</strain>
    </source>
</reference>
<comment type="caution">
    <text evidence="8">The sequence shown here is derived from an EMBL/GenBank/DDBJ whole genome shotgun (WGS) entry which is preliminary data.</text>
</comment>
<dbReference type="Gene3D" id="3.40.720.10">
    <property type="entry name" value="Alkaline Phosphatase, subunit A"/>
    <property type="match status" value="1"/>
</dbReference>
<evidence type="ECO:0000313" key="8">
    <source>
        <dbReference type="EMBL" id="TWT74951.1"/>
    </source>
</evidence>
<dbReference type="PANTHER" id="PTHR42693">
    <property type="entry name" value="ARYLSULFATASE FAMILY MEMBER"/>
    <property type="match status" value="1"/>
</dbReference>
<feature type="domain" description="Sulfatase N-terminal" evidence="7">
    <location>
        <begin position="37"/>
        <end position="328"/>
    </location>
</feature>
<keyword evidence="9" id="KW-1185">Reference proteome</keyword>
<dbReference type="InterPro" id="IPR050738">
    <property type="entry name" value="Sulfatase"/>
</dbReference>
<dbReference type="Proteomes" id="UP000318053">
    <property type="component" value="Unassembled WGS sequence"/>
</dbReference>
<feature type="region of interest" description="Disordered" evidence="5">
    <location>
        <begin position="384"/>
        <end position="414"/>
    </location>
</feature>
<feature type="signal peptide" evidence="6">
    <location>
        <begin position="1"/>
        <end position="22"/>
    </location>
</feature>
<dbReference type="AlphaFoldDB" id="A0A5C5YJA6"/>
<evidence type="ECO:0000256" key="6">
    <source>
        <dbReference type="SAM" id="SignalP"/>
    </source>
</evidence>
<dbReference type="PANTHER" id="PTHR42693:SF53">
    <property type="entry name" value="ENDO-4-O-SULFATASE"/>
    <property type="match status" value="1"/>
</dbReference>
<evidence type="ECO:0000256" key="4">
    <source>
        <dbReference type="ARBA" id="ARBA00022837"/>
    </source>
</evidence>
<keyword evidence="3 8" id="KW-0378">Hydrolase</keyword>
<feature type="chain" id="PRO_5023115846" evidence="6">
    <location>
        <begin position="23"/>
        <end position="516"/>
    </location>
</feature>
<keyword evidence="2" id="KW-0479">Metal-binding</keyword>
<sequence length="516" mass="57379" precursor="true">MRTILPTLLATTIVLLSTQARSAVRAESVEASTSEQPNFVLIIADDIGFRDLGCYGSANARTPRLDALAGESLRLTNAFLTTSSCSPSRASIITGRYPHNNGPACELHQPIPWHLPSVTGILREQGYYTALSGKNHMSWSQPPQDVVVPPEAFDKIDRGVNKKATPKNTGGHANWVKTLQDRPADQPFFLWLASYDAHRNWDADGQWDVAKYGPQHRGDDLQLPPAFVDTVQTREDFASYLNEVTRFDHYVGEVIDELKQEKIWDNTYLFVLADNGRPFPRGKTRLNDDGMQTFLFLSGPSVSSAGTASDSLANVIDIAPTILELAGIERPETFQGRSLVPLYSDSQATIRPYAFSEHNWHDYEALGRAVRDKQYLYVQNDRPEFASQGPADSVRSPTHQDLRAANERGEKLSDAQADVLRAPRPAQELYDRQADPFQTHNLVNQPEHASTRDRLAAALLKWRQETGDSTPDQITGDGFDRETGVSLKLGKKIRAKNQMPPPGHDRNAERVNAEGV</sequence>
<dbReference type="EMBL" id="SJPK01000001">
    <property type="protein sequence ID" value="TWT74951.1"/>
    <property type="molecule type" value="Genomic_DNA"/>
</dbReference>
<evidence type="ECO:0000259" key="7">
    <source>
        <dbReference type="Pfam" id="PF00884"/>
    </source>
</evidence>
<gene>
    <name evidence="8" type="ORF">CA85_02390</name>
</gene>
<evidence type="ECO:0000256" key="5">
    <source>
        <dbReference type="SAM" id="MobiDB-lite"/>
    </source>
</evidence>
<evidence type="ECO:0000256" key="1">
    <source>
        <dbReference type="ARBA" id="ARBA00008779"/>
    </source>
</evidence>
<protein>
    <submittedName>
        <fullName evidence="8">Arylsulfatase</fullName>
        <ecNumber evidence="8">3.1.6.1</ecNumber>
    </submittedName>
</protein>
<keyword evidence="6" id="KW-0732">Signal</keyword>
<dbReference type="SUPFAM" id="SSF53649">
    <property type="entry name" value="Alkaline phosphatase-like"/>
    <property type="match status" value="1"/>
</dbReference>
<dbReference type="InterPro" id="IPR000917">
    <property type="entry name" value="Sulfatase_N"/>
</dbReference>
<proteinExistence type="inferred from homology"/>
<evidence type="ECO:0000256" key="2">
    <source>
        <dbReference type="ARBA" id="ARBA00022723"/>
    </source>
</evidence>
<dbReference type="EC" id="3.1.6.1" evidence="8"/>
<feature type="compositionally biased region" description="Basic and acidic residues" evidence="5">
    <location>
        <begin position="503"/>
        <end position="516"/>
    </location>
</feature>
<dbReference type="InterPro" id="IPR017850">
    <property type="entry name" value="Alkaline_phosphatase_core_sf"/>
</dbReference>
<name>A0A5C5YJA6_9BACT</name>
<dbReference type="Pfam" id="PF00884">
    <property type="entry name" value="Sulfatase"/>
    <property type="match status" value="1"/>
</dbReference>
<dbReference type="GO" id="GO:0004065">
    <property type="term" value="F:arylsulfatase activity"/>
    <property type="evidence" value="ECO:0007669"/>
    <property type="project" value="UniProtKB-EC"/>
</dbReference>